<keyword evidence="1" id="KW-0732">Signal</keyword>
<reference evidence="2 3" key="1">
    <citation type="submission" date="2014-02" db="EMBL/GenBank/DDBJ databases">
        <title>Vibrio fortis Dalian14 Genome Sequencing.</title>
        <authorList>
            <person name="Wang Y."/>
            <person name="Song L."/>
            <person name="Liu G."/>
            <person name="Ding J."/>
        </authorList>
    </citation>
    <scope>NUCLEOTIDE SEQUENCE [LARGE SCALE GENOMIC DNA]</scope>
    <source>
        <strain evidence="2 3">Dalian14</strain>
    </source>
</reference>
<dbReference type="EMBL" id="JFFR01000027">
    <property type="protein sequence ID" value="KDN26990.1"/>
    <property type="molecule type" value="Genomic_DNA"/>
</dbReference>
<accession>A0A066UIU2</accession>
<evidence type="ECO:0000313" key="3">
    <source>
        <dbReference type="Proteomes" id="UP000027219"/>
    </source>
</evidence>
<proteinExistence type="predicted"/>
<keyword evidence="3" id="KW-1185">Reference proteome</keyword>
<evidence type="ECO:0000256" key="1">
    <source>
        <dbReference type="SAM" id="SignalP"/>
    </source>
</evidence>
<comment type="caution">
    <text evidence="2">The sequence shown here is derived from an EMBL/GenBank/DDBJ whole genome shotgun (WGS) entry which is preliminary data.</text>
</comment>
<dbReference type="OrthoDB" id="9940442at2"/>
<dbReference type="Pfam" id="PF11777">
    <property type="entry name" value="DUF3316"/>
    <property type="match status" value="1"/>
</dbReference>
<sequence length="110" mass="12214">MKRIITLAATLAFTSASFASSSWVQIDREADLNVGVFTTQEQAQSAAEEFASSLNTMSNQELKAALPTNQHHFVRNVRLGDSNVLIEQIESGKYQASLHQDYAFTAFERD</sequence>
<dbReference type="RefSeq" id="WP_032552909.1">
    <property type="nucleotide sequence ID" value="NZ_JFFR01000027.1"/>
</dbReference>
<evidence type="ECO:0008006" key="4">
    <source>
        <dbReference type="Google" id="ProtNLM"/>
    </source>
</evidence>
<dbReference type="InterPro" id="IPR016879">
    <property type="entry name" value="UCP028299"/>
</dbReference>
<feature type="signal peptide" evidence="1">
    <location>
        <begin position="1"/>
        <end position="19"/>
    </location>
</feature>
<dbReference type="AlphaFoldDB" id="A0A066UIU2"/>
<gene>
    <name evidence="2" type="ORF">VFDL14_18870</name>
</gene>
<dbReference type="Proteomes" id="UP000027219">
    <property type="component" value="Unassembled WGS sequence"/>
</dbReference>
<feature type="chain" id="PRO_5001627255" description="DUF3316 domain-containing protein" evidence="1">
    <location>
        <begin position="20"/>
        <end position="110"/>
    </location>
</feature>
<organism evidence="2 3">
    <name type="scientific">Vibrio fortis</name>
    <dbReference type="NCBI Taxonomy" id="212667"/>
    <lineage>
        <taxon>Bacteria</taxon>
        <taxon>Pseudomonadati</taxon>
        <taxon>Pseudomonadota</taxon>
        <taxon>Gammaproteobacteria</taxon>
        <taxon>Vibrionales</taxon>
        <taxon>Vibrionaceae</taxon>
        <taxon>Vibrio</taxon>
    </lineage>
</organism>
<evidence type="ECO:0000313" key="2">
    <source>
        <dbReference type="EMBL" id="KDN26990.1"/>
    </source>
</evidence>
<protein>
    <recommendedName>
        <fullName evidence="4">DUF3316 domain-containing protein</fullName>
    </recommendedName>
</protein>
<name>A0A066UIU2_9VIBR</name>